<name>A0AAV4QSZ8_CAEEX</name>
<accession>A0AAV4QSZ8</accession>
<dbReference type="AlphaFoldDB" id="A0AAV4QSZ8"/>
<proteinExistence type="predicted"/>
<reference evidence="1 2" key="1">
    <citation type="submission" date="2021-06" db="EMBL/GenBank/DDBJ databases">
        <title>Caerostris extrusa draft genome.</title>
        <authorList>
            <person name="Kono N."/>
            <person name="Arakawa K."/>
        </authorList>
    </citation>
    <scope>NUCLEOTIDE SEQUENCE [LARGE SCALE GENOMIC DNA]</scope>
</reference>
<keyword evidence="2" id="KW-1185">Reference proteome</keyword>
<protein>
    <submittedName>
        <fullName evidence="1">Uncharacterized protein</fullName>
    </submittedName>
</protein>
<evidence type="ECO:0000313" key="1">
    <source>
        <dbReference type="EMBL" id="GIY11186.1"/>
    </source>
</evidence>
<comment type="caution">
    <text evidence="1">The sequence shown here is derived from an EMBL/GenBank/DDBJ whole genome shotgun (WGS) entry which is preliminary data.</text>
</comment>
<evidence type="ECO:0000313" key="2">
    <source>
        <dbReference type="Proteomes" id="UP001054945"/>
    </source>
</evidence>
<gene>
    <name evidence="1" type="ORF">CEXT_422011</name>
</gene>
<dbReference type="EMBL" id="BPLR01006617">
    <property type="protein sequence ID" value="GIY11186.1"/>
    <property type="molecule type" value="Genomic_DNA"/>
</dbReference>
<sequence>MRHCPRIVHQRAMEPHKCEDIKTLSRLQQRFRFKRNVMRPICEEHPGGLGLCGGINAAIRLKDHLSK</sequence>
<organism evidence="1 2">
    <name type="scientific">Caerostris extrusa</name>
    <name type="common">Bark spider</name>
    <name type="synonym">Caerostris bankana</name>
    <dbReference type="NCBI Taxonomy" id="172846"/>
    <lineage>
        <taxon>Eukaryota</taxon>
        <taxon>Metazoa</taxon>
        <taxon>Ecdysozoa</taxon>
        <taxon>Arthropoda</taxon>
        <taxon>Chelicerata</taxon>
        <taxon>Arachnida</taxon>
        <taxon>Araneae</taxon>
        <taxon>Araneomorphae</taxon>
        <taxon>Entelegynae</taxon>
        <taxon>Araneoidea</taxon>
        <taxon>Araneidae</taxon>
        <taxon>Caerostris</taxon>
    </lineage>
</organism>
<dbReference type="Proteomes" id="UP001054945">
    <property type="component" value="Unassembled WGS sequence"/>
</dbReference>